<keyword evidence="2" id="KW-0472">Membrane</keyword>
<reference evidence="3" key="1">
    <citation type="journal article" date="2023" name="Mol. Phylogenet. Evol.">
        <title>Genome-scale phylogeny and comparative genomics of the fungal order Sordariales.</title>
        <authorList>
            <person name="Hensen N."/>
            <person name="Bonometti L."/>
            <person name="Westerberg I."/>
            <person name="Brannstrom I.O."/>
            <person name="Guillou S."/>
            <person name="Cros-Aarteil S."/>
            <person name="Calhoun S."/>
            <person name="Haridas S."/>
            <person name="Kuo A."/>
            <person name="Mondo S."/>
            <person name="Pangilinan J."/>
            <person name="Riley R."/>
            <person name="LaButti K."/>
            <person name="Andreopoulos B."/>
            <person name="Lipzen A."/>
            <person name="Chen C."/>
            <person name="Yan M."/>
            <person name="Daum C."/>
            <person name="Ng V."/>
            <person name="Clum A."/>
            <person name="Steindorff A."/>
            <person name="Ohm R.A."/>
            <person name="Martin F."/>
            <person name="Silar P."/>
            <person name="Natvig D.O."/>
            <person name="Lalanne C."/>
            <person name="Gautier V."/>
            <person name="Ament-Velasquez S.L."/>
            <person name="Kruys A."/>
            <person name="Hutchinson M.I."/>
            <person name="Powell A.J."/>
            <person name="Barry K."/>
            <person name="Miller A.N."/>
            <person name="Grigoriev I.V."/>
            <person name="Debuchy R."/>
            <person name="Gladieux P."/>
            <person name="Hiltunen Thoren M."/>
            <person name="Johannesson H."/>
        </authorList>
    </citation>
    <scope>NUCLEOTIDE SEQUENCE</scope>
    <source>
        <strain evidence="3">CBS 990.96</strain>
    </source>
</reference>
<evidence type="ECO:0000313" key="4">
    <source>
        <dbReference type="Proteomes" id="UP001301958"/>
    </source>
</evidence>
<dbReference type="EMBL" id="MU865287">
    <property type="protein sequence ID" value="KAK4232630.1"/>
    <property type="molecule type" value="Genomic_DNA"/>
</dbReference>
<sequence length="785" mass="89392">MSDSLRTKSSQCLETVNSTDCLLRLVVDALDKQFQEQSNEFNWDPISFAFTAPVGIFALLFAALTIWQAVLASGTGRRVSNQRAIGPWSSKTRKEWSWRDMNRTSIASTPVLTIYEIYPALEETLGIMENNWNRRDRTSRGTSNSSKRWKSLVVGTVKGSVPKAKRTQDPKDKDLPTASWYRFLEQGALNGIVQDSELIETETTMADYLPSDLLAVPAYAEVAFIVTACAAAGIKSMTLSGDQSSVQYPVIVGDGWQFDFRQHPTLGTVAAFSQYGKSNPAWKIIRQRSDSEWIQQDRMQRKILLAIAHATSDIPVVGSDIIKRKADWWDRWIRGTIGQTSGNLRYLLERPNFRPEVMDSIQSDHYGLSWILMMSMPKNFVPAIFPITLARRNAATLSMLALNSKFWSSPKLSSRSYLDSRLPIVPIRTIITTSEDTTNQHDMDYTSFDKPTIPYTLEEELAKLVTTVVETGNLPAGAEEWGGTDWDDQNILKFLRNVTNKEFVVYSAIVKQCVLMLHSYDEFQAWFGELSPVEKQYFRAMLVLQIRKLEEWIDCVYGTDKSFVKLEGLANLLFTTLILLKTADTDDRQTTTAFAKEKKRWRSVDLSKAREKTPVMQNLRTIIELERLIDSVPAEEWSEQTTGFEGFDNIRNRQTLVLKLKEMIDDLYGLYDDGHEPGEKQVQHHKAGLHALVLPTSQNQEEVEEGKESGSEEDEAEGSTTEDQEKRYKIRFENADGKEDGRTEKEVFNDVLIWRSIMVAMLFYTAHDNSALLKSGLWWHVVPMM</sequence>
<dbReference type="Proteomes" id="UP001301958">
    <property type="component" value="Unassembled WGS sequence"/>
</dbReference>
<keyword evidence="2" id="KW-1133">Transmembrane helix</keyword>
<gene>
    <name evidence="3" type="ORF">QBC38DRAFT_463337</name>
</gene>
<comment type="caution">
    <text evidence="3">The sequence shown here is derived from an EMBL/GenBank/DDBJ whole genome shotgun (WGS) entry which is preliminary data.</text>
</comment>
<reference evidence="3" key="2">
    <citation type="submission" date="2023-05" db="EMBL/GenBank/DDBJ databases">
        <authorList>
            <consortium name="Lawrence Berkeley National Laboratory"/>
            <person name="Steindorff A."/>
            <person name="Hensen N."/>
            <person name="Bonometti L."/>
            <person name="Westerberg I."/>
            <person name="Brannstrom I.O."/>
            <person name="Guillou S."/>
            <person name="Cros-Aarteil S."/>
            <person name="Calhoun S."/>
            <person name="Haridas S."/>
            <person name="Kuo A."/>
            <person name="Mondo S."/>
            <person name="Pangilinan J."/>
            <person name="Riley R."/>
            <person name="Labutti K."/>
            <person name="Andreopoulos B."/>
            <person name="Lipzen A."/>
            <person name="Chen C."/>
            <person name="Yanf M."/>
            <person name="Daum C."/>
            <person name="Ng V."/>
            <person name="Clum A."/>
            <person name="Ohm R."/>
            <person name="Martin F."/>
            <person name="Silar P."/>
            <person name="Natvig D."/>
            <person name="Lalanne C."/>
            <person name="Gautier V."/>
            <person name="Ament-Velasquez S.L."/>
            <person name="Kruys A."/>
            <person name="Hutchinson M.I."/>
            <person name="Powell A.J."/>
            <person name="Barry K."/>
            <person name="Miller A.N."/>
            <person name="Grigoriev I.V."/>
            <person name="Debuchy R."/>
            <person name="Gladieux P."/>
            <person name="Thoren M.H."/>
            <person name="Johannesson H."/>
        </authorList>
    </citation>
    <scope>NUCLEOTIDE SEQUENCE</scope>
    <source>
        <strain evidence="3">CBS 990.96</strain>
    </source>
</reference>
<organism evidence="3 4">
    <name type="scientific">Podospora fimiseda</name>
    <dbReference type="NCBI Taxonomy" id="252190"/>
    <lineage>
        <taxon>Eukaryota</taxon>
        <taxon>Fungi</taxon>
        <taxon>Dikarya</taxon>
        <taxon>Ascomycota</taxon>
        <taxon>Pezizomycotina</taxon>
        <taxon>Sordariomycetes</taxon>
        <taxon>Sordariomycetidae</taxon>
        <taxon>Sordariales</taxon>
        <taxon>Podosporaceae</taxon>
        <taxon>Podospora</taxon>
    </lineage>
</organism>
<keyword evidence="4" id="KW-1185">Reference proteome</keyword>
<feature type="compositionally biased region" description="Acidic residues" evidence="1">
    <location>
        <begin position="701"/>
        <end position="722"/>
    </location>
</feature>
<protein>
    <submittedName>
        <fullName evidence="3">Uncharacterized protein</fullName>
    </submittedName>
</protein>
<accession>A0AAN7BZV2</accession>
<feature type="region of interest" description="Disordered" evidence="1">
    <location>
        <begin position="692"/>
        <end position="728"/>
    </location>
</feature>
<proteinExistence type="predicted"/>
<evidence type="ECO:0000256" key="1">
    <source>
        <dbReference type="SAM" id="MobiDB-lite"/>
    </source>
</evidence>
<name>A0AAN7BZV2_9PEZI</name>
<evidence type="ECO:0000256" key="2">
    <source>
        <dbReference type="SAM" id="Phobius"/>
    </source>
</evidence>
<evidence type="ECO:0000313" key="3">
    <source>
        <dbReference type="EMBL" id="KAK4232630.1"/>
    </source>
</evidence>
<feature type="transmembrane region" description="Helical" evidence="2">
    <location>
        <begin position="46"/>
        <end position="70"/>
    </location>
</feature>
<dbReference type="AlphaFoldDB" id="A0AAN7BZV2"/>
<keyword evidence="2" id="KW-0812">Transmembrane</keyword>